<reference evidence="2 3" key="1">
    <citation type="submission" date="2018-01" db="EMBL/GenBank/DDBJ databases">
        <title>Draft Genome Sequence of Komagataeibacter maltaceti LMG 1529, a Vinegar Producing Acetic Acid Bacterium Isolated from Malt Vinegar Brewery Acetifiers.</title>
        <authorList>
            <person name="Zhang Q."/>
            <person name="Hollensteiner J."/>
            <person name="Poehlein A."/>
            <person name="Daniel R."/>
        </authorList>
    </citation>
    <scope>NUCLEOTIDE SEQUENCE [LARGE SCALE GENOMIC DNA]</scope>
    <source>
        <strain evidence="2 3">LMG 1529</strain>
    </source>
</reference>
<name>A0A2S3W1M5_9PROT</name>
<accession>A0A2S3W1M5</accession>
<keyword evidence="1" id="KW-0732">Signal</keyword>
<comment type="caution">
    <text evidence="2">The sequence shown here is derived from an EMBL/GenBank/DDBJ whole genome shotgun (WGS) entry which is preliminary data.</text>
</comment>
<protein>
    <submittedName>
        <fullName evidence="2">Uncharacterized protein</fullName>
    </submittedName>
</protein>
<evidence type="ECO:0000256" key="1">
    <source>
        <dbReference type="SAM" id="SignalP"/>
    </source>
</evidence>
<gene>
    <name evidence="2" type="ORF">KMAL_15160</name>
</gene>
<evidence type="ECO:0000313" key="3">
    <source>
        <dbReference type="Proteomes" id="UP000237344"/>
    </source>
</evidence>
<evidence type="ECO:0000313" key="2">
    <source>
        <dbReference type="EMBL" id="POF62794.1"/>
    </source>
</evidence>
<sequence>MLIRSLPRLVLLWLLLALPIGLTALAAGTPATPGAPVEASRVLTARGLAMQIRDNGARESVAQLDRQQAWPHVIRAVSAGWDGWIELVPDLIASADSAHVSALQAALRRGLAHNPHAVLQILDPGNGPVLGGGRICADAGMTRRWRTSVIAGVRKVHDIHLNHQVDDCLAALHVPLTETADSGK</sequence>
<proteinExistence type="predicted"/>
<feature type="signal peptide" evidence="1">
    <location>
        <begin position="1"/>
        <end position="26"/>
    </location>
</feature>
<dbReference type="EMBL" id="POTC01000016">
    <property type="protein sequence ID" value="POF62794.1"/>
    <property type="molecule type" value="Genomic_DNA"/>
</dbReference>
<dbReference type="Proteomes" id="UP000237344">
    <property type="component" value="Unassembled WGS sequence"/>
</dbReference>
<keyword evidence="3" id="KW-1185">Reference proteome</keyword>
<dbReference type="AlphaFoldDB" id="A0A2S3W1M5"/>
<feature type="chain" id="PRO_5015564826" evidence="1">
    <location>
        <begin position="27"/>
        <end position="184"/>
    </location>
</feature>
<organism evidence="2 3">
    <name type="scientific">Novacetimonas maltaceti</name>
    <dbReference type="NCBI Taxonomy" id="1203393"/>
    <lineage>
        <taxon>Bacteria</taxon>
        <taxon>Pseudomonadati</taxon>
        <taxon>Pseudomonadota</taxon>
        <taxon>Alphaproteobacteria</taxon>
        <taxon>Acetobacterales</taxon>
        <taxon>Acetobacteraceae</taxon>
        <taxon>Novacetimonas</taxon>
    </lineage>
</organism>
<dbReference type="RefSeq" id="WP_239020015.1">
    <property type="nucleotide sequence ID" value="NZ_NKUE01000017.1"/>
</dbReference>